<dbReference type="EMBL" id="BNEA01000004">
    <property type="protein sequence ID" value="GHI51982.1"/>
    <property type="molecule type" value="Genomic_DNA"/>
</dbReference>
<organism evidence="2 3">
    <name type="scientific">Streptomyces rubradiris</name>
    <name type="common">Streptomyces achromogenes subsp. rubradiris</name>
    <dbReference type="NCBI Taxonomy" id="285531"/>
    <lineage>
        <taxon>Bacteria</taxon>
        <taxon>Bacillati</taxon>
        <taxon>Actinomycetota</taxon>
        <taxon>Actinomycetes</taxon>
        <taxon>Kitasatosporales</taxon>
        <taxon>Streptomycetaceae</taxon>
        <taxon>Streptomyces</taxon>
    </lineage>
</organism>
<gene>
    <name evidence="2" type="ORF">Srubr_18280</name>
</gene>
<reference evidence="3" key="1">
    <citation type="submission" date="2023-07" db="EMBL/GenBank/DDBJ databases">
        <title>Whole genome shotgun sequence of Streptomyces achromogenes subsp. rubradiris NBRC 14000.</title>
        <authorList>
            <person name="Komaki H."/>
            <person name="Tamura T."/>
        </authorList>
    </citation>
    <scope>NUCLEOTIDE SEQUENCE [LARGE SCALE GENOMIC DNA]</scope>
    <source>
        <strain evidence="3">NBRC 14000</strain>
    </source>
</reference>
<dbReference type="Proteomes" id="UP000646738">
    <property type="component" value="Unassembled WGS sequence"/>
</dbReference>
<feature type="compositionally biased region" description="Polar residues" evidence="1">
    <location>
        <begin position="100"/>
        <end position="114"/>
    </location>
</feature>
<evidence type="ECO:0000313" key="3">
    <source>
        <dbReference type="Proteomes" id="UP000646738"/>
    </source>
</evidence>
<protein>
    <submittedName>
        <fullName evidence="2">Uncharacterized protein</fullName>
    </submittedName>
</protein>
<sequence>MIRPLMVKYPDGVPAGEGHPCDTSRLERGSGRLRFVVVAGVTSGRAPHLALGAGRHVAAGLRVDDADIHAGHGSPHDPSDADASRRVMVIAPHVSVLPYASTSGTPNSRGTTGTALGRRPAPPTSPIRRSGRVIPALARALQKVVVGGRHTRPKVARVSRAAPETRRPKGCP</sequence>
<feature type="region of interest" description="Disordered" evidence="1">
    <location>
        <begin position="99"/>
        <end position="132"/>
    </location>
</feature>
<comment type="caution">
    <text evidence="2">The sequence shown here is derived from an EMBL/GenBank/DDBJ whole genome shotgun (WGS) entry which is preliminary data.</text>
</comment>
<accession>A0ABQ3R804</accession>
<feature type="region of interest" description="Disordered" evidence="1">
    <location>
        <begin position="148"/>
        <end position="172"/>
    </location>
</feature>
<name>A0ABQ3R804_STRRR</name>
<evidence type="ECO:0000313" key="2">
    <source>
        <dbReference type="EMBL" id="GHI51982.1"/>
    </source>
</evidence>
<feature type="compositionally biased region" description="Basic and acidic residues" evidence="1">
    <location>
        <begin position="163"/>
        <end position="172"/>
    </location>
</feature>
<evidence type="ECO:0000256" key="1">
    <source>
        <dbReference type="SAM" id="MobiDB-lite"/>
    </source>
</evidence>
<keyword evidence="3" id="KW-1185">Reference proteome</keyword>
<proteinExistence type="predicted"/>